<sequence>MGNDHTFDPAAAESLEEIVRYRYLSRDELVGALAPASDDAMLDLGSGTGFYTRDVAPFVDSVHAVDLQPEMHDHFRSTGIPENVDIVTAGVDDMPFDDATFDAAYTTMTFHEFDTDEALSEIWRVLRPGARFVVVDWSQDGQGERGPPVHARVGPETAVAEIERAGFEVEHYRGRPETFFVTAIRSA</sequence>
<dbReference type="EC" id="2.1.1.163" evidence="5"/>
<dbReference type="Pfam" id="PF08241">
    <property type="entry name" value="Methyltransf_11"/>
    <property type="match status" value="1"/>
</dbReference>
<dbReference type="HOGENOM" id="CLU_037990_16_1_2"/>
<dbReference type="EMBL" id="CP008874">
    <property type="protein sequence ID" value="AKH97667.1"/>
    <property type="molecule type" value="Genomic_DNA"/>
</dbReference>
<dbReference type="GO" id="GO:0008757">
    <property type="term" value="F:S-adenosylmethionine-dependent methyltransferase activity"/>
    <property type="evidence" value="ECO:0007669"/>
    <property type="project" value="InterPro"/>
</dbReference>
<accession>A0A0F7PAB8</accession>
<dbReference type="GeneID" id="26010516"/>
<dbReference type="KEGG" id="hsu:HLASF_1180"/>
<dbReference type="STRING" id="1604004.HLASA_1168"/>
<name>A0A0F7PAB8_9EURY</name>
<feature type="domain" description="Methyltransferase type 11" evidence="4">
    <location>
        <begin position="42"/>
        <end position="134"/>
    </location>
</feature>
<dbReference type="Proteomes" id="UP000069906">
    <property type="component" value="Chromosome"/>
</dbReference>
<dbReference type="PROSITE" id="PS01184">
    <property type="entry name" value="UBIE_2"/>
    <property type="match status" value="1"/>
</dbReference>
<dbReference type="OrthoDB" id="302307at2157"/>
<dbReference type="GO" id="GO:0043770">
    <property type="term" value="F:demethylmenaquinone methyltransferase activity"/>
    <property type="evidence" value="ECO:0007669"/>
    <property type="project" value="UniProtKB-EC"/>
</dbReference>
<evidence type="ECO:0000259" key="4">
    <source>
        <dbReference type="Pfam" id="PF08241"/>
    </source>
</evidence>
<dbReference type="RefSeq" id="WP_050048396.1">
    <property type="nucleotide sequence ID" value="NZ_CP008874.1"/>
</dbReference>
<keyword evidence="1 5" id="KW-0489">Methyltransferase</keyword>
<dbReference type="Proteomes" id="UP000060390">
    <property type="component" value="Chromosome"/>
</dbReference>
<dbReference type="Gene3D" id="3.40.50.150">
    <property type="entry name" value="Vaccinia Virus protein VP39"/>
    <property type="match status" value="1"/>
</dbReference>
<evidence type="ECO:0000256" key="2">
    <source>
        <dbReference type="ARBA" id="ARBA00022679"/>
    </source>
</evidence>
<dbReference type="InterPro" id="IPR023576">
    <property type="entry name" value="UbiE/COQ5_MeTrFase_CS"/>
</dbReference>
<dbReference type="PANTHER" id="PTHR42912">
    <property type="entry name" value="METHYLTRANSFERASE"/>
    <property type="match status" value="1"/>
</dbReference>
<reference evidence="6 7" key="3">
    <citation type="journal article" date="2016" name="Stand. Genomic Sci.">
        <title>Complete genome sequence of 'Halanaeroarchaeum sulfurireducens' M27-SA2, a sulfur-reducing and acetate-oxidizing haloarchaeon from the deep-sea hypersaline anoxic lake Medee.</title>
        <authorList>
            <person name="Messina E."/>
            <person name="Sorokin D.Y."/>
            <person name="Kublanov I.V."/>
            <person name="Toshchakov S."/>
            <person name="Lopatina A."/>
            <person name="Arcadi E."/>
            <person name="Smedile F."/>
            <person name="La Spada G."/>
            <person name="La Cono V."/>
            <person name="Yakimov M.M."/>
        </authorList>
    </citation>
    <scope>NUCLEOTIDE SEQUENCE [LARGE SCALE GENOMIC DNA]</scope>
    <source>
        <strain evidence="6 7">M27-SA2</strain>
    </source>
</reference>
<evidence type="ECO:0000313" key="6">
    <source>
        <dbReference type="EMBL" id="ALG82062.1"/>
    </source>
</evidence>
<dbReference type="CDD" id="cd02440">
    <property type="entry name" value="AdoMet_MTases"/>
    <property type="match status" value="1"/>
</dbReference>
<keyword evidence="2 5" id="KW-0808">Transferase</keyword>
<evidence type="ECO:0000313" key="7">
    <source>
        <dbReference type="Proteomes" id="UP000060390"/>
    </source>
</evidence>
<dbReference type="AlphaFoldDB" id="A0A0F7PAB8"/>
<dbReference type="EMBL" id="CP011564">
    <property type="protein sequence ID" value="ALG82062.1"/>
    <property type="molecule type" value="Genomic_DNA"/>
</dbReference>
<dbReference type="PANTHER" id="PTHR42912:SF93">
    <property type="entry name" value="N6-ADENOSINE-METHYLTRANSFERASE TMT1A"/>
    <property type="match status" value="1"/>
</dbReference>
<reference evidence="5 8" key="1">
    <citation type="journal article" date="2015" name="ISME J.">
        <title>Elemental sulfur and acetate can support life of a novel strictly anaerobic haloarchaeon.</title>
        <authorList>
            <person name="Sorokin D.Y."/>
            <person name="Kublanov I.V."/>
            <person name="Gavrilov S.N."/>
            <person name="Rojo D."/>
            <person name="Roman P."/>
            <person name="Golyshin P.N."/>
            <person name="Slepak V.Z."/>
            <person name="Smedile F."/>
            <person name="Ferrer M."/>
            <person name="Messina E."/>
            <person name="La Cono V."/>
            <person name="Yakimov M.M."/>
        </authorList>
    </citation>
    <scope>NUCLEOTIDE SEQUENCE [LARGE SCALE GENOMIC DNA]</scope>
    <source>
        <strain evidence="5 8">HSR2</strain>
    </source>
</reference>
<keyword evidence="3" id="KW-0949">S-adenosyl-L-methionine</keyword>
<gene>
    <name evidence="5" type="primary">ubiE2</name>
    <name evidence="6" type="ORF">HLASA_1168</name>
    <name evidence="5" type="ORF">HLASF_1180</name>
</gene>
<evidence type="ECO:0000256" key="3">
    <source>
        <dbReference type="ARBA" id="ARBA00022691"/>
    </source>
</evidence>
<dbReference type="KEGG" id="hsf:HLASA_1168"/>
<dbReference type="InterPro" id="IPR050508">
    <property type="entry name" value="Methyltransf_Superfamily"/>
</dbReference>
<evidence type="ECO:0000256" key="1">
    <source>
        <dbReference type="ARBA" id="ARBA00022603"/>
    </source>
</evidence>
<reference evidence="7" key="2">
    <citation type="submission" date="2015-05" db="EMBL/GenBank/DDBJ databases">
        <title>Complete genome sequence of Halanaeroarchaeum sulfurireducens type strain M27-SA2, a sulfate-reducer haloarchaeon from marine anoxic lake Medee.</title>
        <authorList>
            <person name="Messina E."/>
            <person name="Kublanov I.V."/>
            <person name="Toshchakov S."/>
            <person name="Arcadi E."/>
            <person name="La Spada G."/>
            <person name="La Cono V."/>
            <person name="Yakimov M.M."/>
        </authorList>
    </citation>
    <scope>NUCLEOTIDE SEQUENCE [LARGE SCALE GENOMIC DNA]</scope>
    <source>
        <strain evidence="7">M27-SA2</strain>
    </source>
</reference>
<dbReference type="InterPro" id="IPR013216">
    <property type="entry name" value="Methyltransf_11"/>
</dbReference>
<dbReference type="SUPFAM" id="SSF53335">
    <property type="entry name" value="S-adenosyl-L-methionine-dependent methyltransferases"/>
    <property type="match status" value="1"/>
</dbReference>
<dbReference type="InterPro" id="IPR029063">
    <property type="entry name" value="SAM-dependent_MTases_sf"/>
</dbReference>
<keyword evidence="8" id="KW-1185">Reference proteome</keyword>
<protein>
    <submittedName>
        <fullName evidence="5">S-adenosylmethionine-dependent methyltransferase</fullName>
        <ecNumber evidence="5">2.1.1.163</ecNumber>
    </submittedName>
</protein>
<evidence type="ECO:0000313" key="8">
    <source>
        <dbReference type="Proteomes" id="UP000069906"/>
    </source>
</evidence>
<organism evidence="5 8">
    <name type="scientific">Halanaeroarchaeum sulfurireducens</name>
    <dbReference type="NCBI Taxonomy" id="1604004"/>
    <lineage>
        <taxon>Archaea</taxon>
        <taxon>Methanobacteriati</taxon>
        <taxon>Methanobacteriota</taxon>
        <taxon>Stenosarchaea group</taxon>
        <taxon>Halobacteria</taxon>
        <taxon>Halobacteriales</taxon>
        <taxon>Halobacteriaceae</taxon>
        <taxon>Halanaeroarchaeum</taxon>
    </lineage>
</organism>
<proteinExistence type="predicted"/>
<evidence type="ECO:0000313" key="5">
    <source>
        <dbReference type="EMBL" id="AKH97667.1"/>
    </source>
</evidence>
<dbReference type="GO" id="GO:0032259">
    <property type="term" value="P:methylation"/>
    <property type="evidence" value="ECO:0007669"/>
    <property type="project" value="UniProtKB-KW"/>
</dbReference>